<protein>
    <recommendedName>
        <fullName evidence="3">C-type lectin domain-containing protein</fullName>
    </recommendedName>
</protein>
<dbReference type="InterPro" id="IPR001304">
    <property type="entry name" value="C-type_lectin-like"/>
</dbReference>
<organism evidence="4 5">
    <name type="scientific">Vitrella brassicaformis (strain CCMP3155)</name>
    <dbReference type="NCBI Taxonomy" id="1169540"/>
    <lineage>
        <taxon>Eukaryota</taxon>
        <taxon>Sar</taxon>
        <taxon>Alveolata</taxon>
        <taxon>Colpodellida</taxon>
        <taxon>Vitrellaceae</taxon>
        <taxon>Vitrella</taxon>
    </lineage>
</organism>
<keyword evidence="2" id="KW-0812">Transmembrane</keyword>
<feature type="region of interest" description="Disordered" evidence="1">
    <location>
        <begin position="254"/>
        <end position="291"/>
    </location>
</feature>
<keyword evidence="2" id="KW-0472">Membrane</keyword>
<dbReference type="InterPro" id="IPR016186">
    <property type="entry name" value="C-type_lectin-like/link_sf"/>
</dbReference>
<keyword evidence="5" id="KW-1185">Reference proteome</keyword>
<feature type="transmembrane region" description="Helical" evidence="2">
    <location>
        <begin position="907"/>
        <end position="932"/>
    </location>
</feature>
<feature type="compositionally biased region" description="Pro residues" evidence="1">
    <location>
        <begin position="1"/>
        <end position="12"/>
    </location>
</feature>
<evidence type="ECO:0000313" key="5">
    <source>
        <dbReference type="Proteomes" id="UP000041254"/>
    </source>
</evidence>
<gene>
    <name evidence="4" type="ORF">Vbra_8670</name>
</gene>
<feature type="region of interest" description="Disordered" evidence="1">
    <location>
        <begin position="346"/>
        <end position="370"/>
    </location>
</feature>
<dbReference type="OrthoDB" id="6337382at2759"/>
<feature type="compositionally biased region" description="Basic and acidic residues" evidence="1">
    <location>
        <begin position="851"/>
        <end position="861"/>
    </location>
</feature>
<name>A0A0G4EZ36_VITBC</name>
<dbReference type="Gene3D" id="3.10.100.10">
    <property type="entry name" value="Mannose-Binding Protein A, subunit A"/>
    <property type="match status" value="1"/>
</dbReference>
<feature type="compositionally biased region" description="Acidic residues" evidence="1">
    <location>
        <begin position="764"/>
        <end position="784"/>
    </location>
</feature>
<feature type="compositionally biased region" description="Acidic residues" evidence="1">
    <location>
        <begin position="348"/>
        <end position="369"/>
    </location>
</feature>
<dbReference type="InterPro" id="IPR050111">
    <property type="entry name" value="C-type_lectin/snaclec_domain"/>
</dbReference>
<feature type="compositionally biased region" description="Acidic residues" evidence="1">
    <location>
        <begin position="837"/>
        <end position="849"/>
    </location>
</feature>
<feature type="region of interest" description="Disordered" evidence="1">
    <location>
        <begin position="1"/>
        <end position="22"/>
    </location>
</feature>
<proteinExistence type="predicted"/>
<feature type="region of interest" description="Disordered" evidence="1">
    <location>
        <begin position="948"/>
        <end position="969"/>
    </location>
</feature>
<feature type="compositionally biased region" description="Polar residues" evidence="1">
    <location>
        <begin position="256"/>
        <end position="267"/>
    </location>
</feature>
<feature type="transmembrane region" description="Helical" evidence="2">
    <location>
        <begin position="35"/>
        <end position="54"/>
    </location>
</feature>
<dbReference type="PROSITE" id="PS50041">
    <property type="entry name" value="C_TYPE_LECTIN_2"/>
    <property type="match status" value="1"/>
</dbReference>
<dbReference type="CDD" id="cd00037">
    <property type="entry name" value="CLECT"/>
    <property type="match status" value="1"/>
</dbReference>
<evidence type="ECO:0000259" key="3">
    <source>
        <dbReference type="PROSITE" id="PS50041"/>
    </source>
</evidence>
<dbReference type="PhylomeDB" id="A0A0G4EZ36"/>
<dbReference type="InterPro" id="IPR016187">
    <property type="entry name" value="CTDL_fold"/>
</dbReference>
<dbReference type="Pfam" id="PF00059">
    <property type="entry name" value="Lectin_C"/>
    <property type="match status" value="1"/>
</dbReference>
<dbReference type="InParanoid" id="A0A0G4EZ36"/>
<feature type="domain" description="C-type lectin" evidence="3">
    <location>
        <begin position="72"/>
        <end position="206"/>
    </location>
</feature>
<accession>A0A0G4EZ36</accession>
<sequence length="969" mass="106644">MAASPRHPPAPPSRRSDAADVEGEAVKSRYGRRHIARAGVIAFTLALSSLAVLVQHAAAFPSTYCESGWLWHEGRCFRKNKSQKSWEEAAEMCRSVEATLASIRSPEDNAVMSLVCGRNSRHSCWIGLNDRSEEGIFEWEGKNTPFDYTNWALHSRQDREPNNWPRPKGCDQASKPDCSADCVYLKGSDGTFRDYFCEYPLPFICEKKAQVTMGSRYWQLTGKPGVNTTLNVAEIELYSDTNCSTQIKFTPEESRIVTSLDRTNSTSDPEHATADGEDAQDPLADPEANEQSLQKYNSLIDSETGTNLDIKCEPVTLPSWLSQHDGDSDSAPAADNDTNVRRALQYSDAEDAYGSDTATADEADDDTDYDPMNVTVREEDSCSPWVRFEFQSPVDVRCVKVYQPHLHVNSTSADAMQLEDASQIPLQFAKFDLFPPRWAGHTFNASTANEWTVLEIPEVVRFQEFREKVDTTFDLMIGVDGLHAERTNPTARLKLVRRLFNTLPMFCGNAYDDPMAEGVGVDTPPEPYLYEESVPVDEDGNVDFDDLSAPLQTVYKQVWTGVSVSRPGAYEVCHCWERCQDPRQWSDVGDLVISGVRKEQYFNITANRIFGMGLRGWGLPPSGNGMSSRLKVIKGEDCGTDLPWEAMEGLDCDTEDPLGCEKEPAVWSISVQAWTNLTIDTSKEQNATVCHCLEKCDTPSSWRNVGVISAGVHDPSCDEKCDIGDCIRFPFPGPDNYHCECLPESKDPQCKEIFSFPPPPGTPVDEDGSSDSGEDDEGGDESDEGPSAGGPGAPPPPGAGRPHPGDILKPPPELQDVDPEDDKDYEKAKEILSDHLDDNDEGEELEQDMTVDQKTRPDQAKKNLHNNKQKDKPEVAGGVPHLKTSGGGKSTDGHSKGDKGGKGGDGLMIAGIVISLVVFASFIGACVMRYLCCKDGARGYCMIRQPMARQEGSPSSLSTSSSRLPSRLP</sequence>
<dbReference type="SUPFAM" id="SSF56436">
    <property type="entry name" value="C-type lectin-like"/>
    <property type="match status" value="1"/>
</dbReference>
<dbReference type="EMBL" id="CDMY01000353">
    <property type="protein sequence ID" value="CEM04572.1"/>
    <property type="molecule type" value="Genomic_DNA"/>
</dbReference>
<feature type="compositionally biased region" description="Basic and acidic residues" evidence="1">
    <location>
        <begin position="891"/>
        <end position="901"/>
    </location>
</feature>
<dbReference type="AlphaFoldDB" id="A0A0G4EZ36"/>
<feature type="compositionally biased region" description="Low complexity" evidence="1">
    <location>
        <begin position="953"/>
        <end position="969"/>
    </location>
</feature>
<evidence type="ECO:0000256" key="1">
    <source>
        <dbReference type="SAM" id="MobiDB-lite"/>
    </source>
</evidence>
<evidence type="ECO:0000256" key="2">
    <source>
        <dbReference type="SAM" id="Phobius"/>
    </source>
</evidence>
<dbReference type="VEuPathDB" id="CryptoDB:Vbra_8670"/>
<feature type="compositionally biased region" description="Basic and acidic residues" evidence="1">
    <location>
        <begin position="824"/>
        <end position="836"/>
    </location>
</feature>
<dbReference type="Proteomes" id="UP000041254">
    <property type="component" value="Unassembled WGS sequence"/>
</dbReference>
<feature type="region of interest" description="Disordered" evidence="1">
    <location>
        <begin position="750"/>
        <end position="901"/>
    </location>
</feature>
<reference evidence="4 5" key="1">
    <citation type="submission" date="2014-11" db="EMBL/GenBank/DDBJ databases">
        <authorList>
            <person name="Zhu J."/>
            <person name="Qi W."/>
            <person name="Song R."/>
        </authorList>
    </citation>
    <scope>NUCLEOTIDE SEQUENCE [LARGE SCALE GENOMIC DNA]</scope>
</reference>
<dbReference type="PANTHER" id="PTHR22803">
    <property type="entry name" value="MANNOSE, PHOSPHOLIPASE, LECTIN RECEPTOR RELATED"/>
    <property type="match status" value="1"/>
</dbReference>
<dbReference type="SMART" id="SM00034">
    <property type="entry name" value="CLECT"/>
    <property type="match status" value="1"/>
</dbReference>
<keyword evidence="2" id="KW-1133">Transmembrane helix</keyword>
<evidence type="ECO:0000313" key="4">
    <source>
        <dbReference type="EMBL" id="CEM04572.1"/>
    </source>
</evidence>